<dbReference type="RefSeq" id="WP_050355185.1">
    <property type="nucleotide sequence ID" value="NZ_LGSS01000006.1"/>
</dbReference>
<dbReference type="Pfam" id="PF22822">
    <property type="entry name" value="MrpR_N_CB"/>
    <property type="match status" value="1"/>
</dbReference>
<dbReference type="GO" id="GO:0015074">
    <property type="term" value="P:DNA integration"/>
    <property type="evidence" value="ECO:0007669"/>
    <property type="project" value="InterPro"/>
</dbReference>
<evidence type="ECO:0000259" key="2">
    <source>
        <dbReference type="Pfam" id="PF22822"/>
    </source>
</evidence>
<reference evidence="4" key="1">
    <citation type="submission" date="2015-07" db="EMBL/GenBank/DDBJ databases">
        <title>Draft genome sequence of the purine-degrading Gottschalkia purinilyticum DSM 1384 (formerly Clostridium purinilyticum).</title>
        <authorList>
            <person name="Poehlein A."/>
            <person name="Schiel-Bengelsdorf B."/>
            <person name="Bengelsdorf F.R."/>
            <person name="Daniel R."/>
            <person name="Duerre P."/>
        </authorList>
    </citation>
    <scope>NUCLEOTIDE SEQUENCE [LARGE SCALE GENOMIC DNA]</scope>
    <source>
        <strain evidence="4">DSM 1384</strain>
    </source>
</reference>
<evidence type="ECO:0000313" key="4">
    <source>
        <dbReference type="Proteomes" id="UP000037267"/>
    </source>
</evidence>
<dbReference type="InterPro" id="IPR013762">
    <property type="entry name" value="Integrase-like_cat_sf"/>
</dbReference>
<dbReference type="Gene3D" id="1.10.443.10">
    <property type="entry name" value="Intergrase catalytic core"/>
    <property type="match status" value="1"/>
</dbReference>
<dbReference type="AlphaFoldDB" id="A0A0L0WB01"/>
<organism evidence="3 4">
    <name type="scientific">Gottschalkia purinilytica</name>
    <name type="common">Clostridium purinilyticum</name>
    <dbReference type="NCBI Taxonomy" id="1503"/>
    <lineage>
        <taxon>Bacteria</taxon>
        <taxon>Bacillati</taxon>
        <taxon>Bacillota</taxon>
        <taxon>Tissierellia</taxon>
        <taxon>Tissierellales</taxon>
        <taxon>Gottschalkiaceae</taxon>
        <taxon>Gottschalkia</taxon>
    </lineage>
</organism>
<dbReference type="InterPro" id="IPR011010">
    <property type="entry name" value="DNA_brk_join_enz"/>
</dbReference>
<evidence type="ECO:0000313" key="3">
    <source>
        <dbReference type="EMBL" id="KNF08673.1"/>
    </source>
</evidence>
<comment type="caution">
    <text evidence="3">The sequence shown here is derived from an EMBL/GenBank/DDBJ whole genome shotgun (WGS) entry which is preliminary data.</text>
</comment>
<protein>
    <submittedName>
        <fullName evidence="3">Phage integrase family</fullName>
    </submittedName>
</protein>
<proteinExistence type="predicted"/>
<dbReference type="GO" id="GO:0006310">
    <property type="term" value="P:DNA recombination"/>
    <property type="evidence" value="ECO:0007669"/>
    <property type="project" value="UniProtKB-KW"/>
</dbReference>
<keyword evidence="4" id="KW-1185">Reference proteome</keyword>
<accession>A0A0L0WB01</accession>
<dbReference type="Proteomes" id="UP000037267">
    <property type="component" value="Unassembled WGS sequence"/>
</dbReference>
<feature type="domain" description="MrpR N-terminal core-binding" evidence="2">
    <location>
        <begin position="9"/>
        <end position="87"/>
    </location>
</feature>
<name>A0A0L0WB01_GOTPU</name>
<gene>
    <name evidence="3" type="ORF">CLPU_6c01590</name>
</gene>
<evidence type="ECO:0000256" key="1">
    <source>
        <dbReference type="ARBA" id="ARBA00023172"/>
    </source>
</evidence>
<dbReference type="SUPFAM" id="SSF56349">
    <property type="entry name" value="DNA breaking-rejoining enzymes"/>
    <property type="match status" value="1"/>
</dbReference>
<dbReference type="OrthoDB" id="2086953at2"/>
<dbReference type="GO" id="GO:0003677">
    <property type="term" value="F:DNA binding"/>
    <property type="evidence" value="ECO:0007669"/>
    <property type="project" value="InterPro"/>
</dbReference>
<dbReference type="InterPro" id="IPR055009">
    <property type="entry name" value="MrpR_N_CB"/>
</dbReference>
<keyword evidence="1" id="KW-0233">DNA recombination</keyword>
<dbReference type="EMBL" id="LGSS01000006">
    <property type="protein sequence ID" value="KNF08673.1"/>
    <property type="molecule type" value="Genomic_DNA"/>
</dbReference>
<sequence length="323" mass="37538">MKSNKVYKLYNEDLKSEFIQKYGKTTQKQVTRLLSKCYDMESKLNKDFSSFEFSEVRDFLLSLNKKSIHSLYTTISFLRSYVDFAIEKQKLCSRTNCLNCFKGTQTLEQYINNVAENLVDSEGDIELGKYITRQELYNIINFCVNPQDGALFGVLFEGATLEEARNLLIKDCDFENSKITFTKDNGITRTRTINDHFIMNILKDAIKQERYEKNNGLNEGLRTPSFILIKTEYVFRASGKTKADKIQASTLNNRLKKIASTYGNPFLNPTNLWISGIIDFAKKLKAKLGVEKLQTNHYQFINKEYGYNESYWSVTKMKIKNYI</sequence>